<reference evidence="2" key="1">
    <citation type="journal article" date="2021" name="Nat. Commun.">
        <title>Genetic determinants of endophytism in the Arabidopsis root mycobiome.</title>
        <authorList>
            <person name="Mesny F."/>
            <person name="Miyauchi S."/>
            <person name="Thiergart T."/>
            <person name="Pickel B."/>
            <person name="Atanasova L."/>
            <person name="Karlsson M."/>
            <person name="Huettel B."/>
            <person name="Barry K.W."/>
            <person name="Haridas S."/>
            <person name="Chen C."/>
            <person name="Bauer D."/>
            <person name="Andreopoulos W."/>
            <person name="Pangilinan J."/>
            <person name="LaButti K."/>
            <person name="Riley R."/>
            <person name="Lipzen A."/>
            <person name="Clum A."/>
            <person name="Drula E."/>
            <person name="Henrissat B."/>
            <person name="Kohler A."/>
            <person name="Grigoriev I.V."/>
            <person name="Martin F.M."/>
            <person name="Hacquard S."/>
        </authorList>
    </citation>
    <scope>NUCLEOTIDE SEQUENCE</scope>
    <source>
        <strain evidence="2">MPI-CAGE-AT-0021</strain>
    </source>
</reference>
<dbReference type="EMBL" id="JAGMUU010000027">
    <property type="protein sequence ID" value="KAH7121767.1"/>
    <property type="molecule type" value="Genomic_DNA"/>
</dbReference>
<name>A0A9P9DMR2_9HYPO</name>
<proteinExistence type="predicted"/>
<dbReference type="Proteomes" id="UP000717696">
    <property type="component" value="Unassembled WGS sequence"/>
</dbReference>
<keyword evidence="3" id="KW-1185">Reference proteome</keyword>
<accession>A0A9P9DMR2</accession>
<evidence type="ECO:0000256" key="1">
    <source>
        <dbReference type="SAM" id="MobiDB-lite"/>
    </source>
</evidence>
<gene>
    <name evidence="2" type="ORF">B0J13DRAFT_567243</name>
</gene>
<comment type="caution">
    <text evidence="2">The sequence shown here is derived from an EMBL/GenBank/DDBJ whole genome shotgun (WGS) entry which is preliminary data.</text>
</comment>
<organism evidence="2 3">
    <name type="scientific">Dactylonectria estremocensis</name>
    <dbReference type="NCBI Taxonomy" id="1079267"/>
    <lineage>
        <taxon>Eukaryota</taxon>
        <taxon>Fungi</taxon>
        <taxon>Dikarya</taxon>
        <taxon>Ascomycota</taxon>
        <taxon>Pezizomycotina</taxon>
        <taxon>Sordariomycetes</taxon>
        <taxon>Hypocreomycetidae</taxon>
        <taxon>Hypocreales</taxon>
        <taxon>Nectriaceae</taxon>
        <taxon>Dactylonectria</taxon>
    </lineage>
</organism>
<evidence type="ECO:0000313" key="2">
    <source>
        <dbReference type="EMBL" id="KAH7121767.1"/>
    </source>
</evidence>
<dbReference type="AlphaFoldDB" id="A0A9P9DMR2"/>
<feature type="region of interest" description="Disordered" evidence="1">
    <location>
        <begin position="126"/>
        <end position="147"/>
    </location>
</feature>
<dbReference type="OrthoDB" id="537467at2759"/>
<feature type="compositionally biased region" description="Basic residues" evidence="1">
    <location>
        <begin position="134"/>
        <end position="147"/>
    </location>
</feature>
<sequence>MLRGLLSVAITNWRATQSPRPVLRSFSTRQSLQRRSPLQSAKMSWMDSWSRPSKSQATPAPYYLLPGGESTPYCHSCGRVISNRRTTAKAKADTPVKYCSSRCRTSKPGRLDRELEKAFVQYLSAESEDTKQATKGKGKQKGKHAKGDHRVLVACSTVEESVFGPHRSSMENTEDVIDDEPTSAMVPPPPDYPVSLFLDEDMDLSGNLKDEKYVDGDALARMSVRSGTRIRPPQSISQVNGSVGGEKGLAERIQETDAMLEKRKEGQKRAKEREMTKCAARRGVIFGFDVGDGKSRLCEAVMAGKVVEPSFAKGDWAIRWRDEW</sequence>
<feature type="region of interest" description="Disordered" evidence="1">
    <location>
        <begin position="24"/>
        <end position="43"/>
    </location>
</feature>
<evidence type="ECO:0000313" key="3">
    <source>
        <dbReference type="Proteomes" id="UP000717696"/>
    </source>
</evidence>
<protein>
    <submittedName>
        <fullName evidence="2">Uncharacterized protein</fullName>
    </submittedName>
</protein>
<feature type="compositionally biased region" description="Polar residues" evidence="1">
    <location>
        <begin position="24"/>
        <end position="42"/>
    </location>
</feature>